<gene>
    <name evidence="1" type="ORF">CYNAS_LOCUS2432</name>
</gene>
<protein>
    <submittedName>
        <fullName evidence="1">Uncharacterized protein</fullName>
    </submittedName>
</protein>
<proteinExistence type="predicted"/>
<evidence type="ECO:0000313" key="1">
    <source>
        <dbReference type="EMBL" id="CAJ0590449.1"/>
    </source>
</evidence>
<dbReference type="Proteomes" id="UP001176961">
    <property type="component" value="Unassembled WGS sequence"/>
</dbReference>
<keyword evidence="2" id="KW-1185">Reference proteome</keyword>
<comment type="caution">
    <text evidence="1">The sequence shown here is derived from an EMBL/GenBank/DDBJ whole genome shotgun (WGS) entry which is preliminary data.</text>
</comment>
<evidence type="ECO:0000313" key="2">
    <source>
        <dbReference type="Proteomes" id="UP001176961"/>
    </source>
</evidence>
<dbReference type="AlphaFoldDB" id="A0AA36DPW1"/>
<organism evidence="1 2">
    <name type="scientific">Cylicocyclus nassatus</name>
    <name type="common">Nematode worm</name>
    <dbReference type="NCBI Taxonomy" id="53992"/>
    <lineage>
        <taxon>Eukaryota</taxon>
        <taxon>Metazoa</taxon>
        <taxon>Ecdysozoa</taxon>
        <taxon>Nematoda</taxon>
        <taxon>Chromadorea</taxon>
        <taxon>Rhabditida</taxon>
        <taxon>Rhabditina</taxon>
        <taxon>Rhabditomorpha</taxon>
        <taxon>Strongyloidea</taxon>
        <taxon>Strongylidae</taxon>
        <taxon>Cylicocyclus</taxon>
    </lineage>
</organism>
<accession>A0AA36DPW1</accession>
<sequence>MVEFTKNTALNDAQLFNADEMAKIALTYQGLFPGIESFRYGYRVREVNPDPVQFFTSFITQYQEKILKFPTLDAGNGTFVLPFGCNWNRAEVHCVFVTENFFSFVLQLAQLGNRPLKKPNEIFSSELLKLIGDLA</sequence>
<reference evidence="1" key="1">
    <citation type="submission" date="2023-07" db="EMBL/GenBank/DDBJ databases">
        <authorList>
            <consortium name="CYATHOMIX"/>
        </authorList>
    </citation>
    <scope>NUCLEOTIDE SEQUENCE</scope>
    <source>
        <strain evidence="1">N/A</strain>
    </source>
</reference>
<dbReference type="EMBL" id="CATQJL010000001">
    <property type="protein sequence ID" value="CAJ0590449.1"/>
    <property type="molecule type" value="Genomic_DNA"/>
</dbReference>
<name>A0AA36DPW1_CYLNA</name>